<evidence type="ECO:0000256" key="1">
    <source>
        <dbReference type="ARBA" id="ARBA00022679"/>
    </source>
</evidence>
<dbReference type="PROSITE" id="PS51186">
    <property type="entry name" value="GNAT"/>
    <property type="match status" value="1"/>
</dbReference>
<dbReference type="InterPro" id="IPR000182">
    <property type="entry name" value="GNAT_dom"/>
</dbReference>
<sequence>MRDTEIETAAIQHRKSGKLIPGFDPTLHTLDETIAFYRKAFDRGPFWGAFEKGKLLGHVALEAGWIEHLYVDPDTQGRGIGRALLDHVKAQQPDLQLYTFQSNERARRFYEKAGFVVEDMTDGERNEEKQPDIRYRWIEKKDGS</sequence>
<dbReference type="InterPro" id="IPR050680">
    <property type="entry name" value="YpeA/RimI_acetyltransf"/>
</dbReference>
<reference evidence="4 5" key="1">
    <citation type="submission" date="2021-03" db="EMBL/GenBank/DDBJ databases">
        <title>Complete genome of Parasphingorhabdus_sp.JHSY0214.</title>
        <authorList>
            <person name="Yoo J.H."/>
            <person name="Bae J.W."/>
        </authorList>
    </citation>
    <scope>NUCLEOTIDE SEQUENCE [LARGE SCALE GENOMIC DNA]</scope>
    <source>
        <strain evidence="4 5">JHSY0214</strain>
    </source>
</reference>
<accession>A0ABX7T195</accession>
<gene>
    <name evidence="4" type="ORF">J4G78_14050</name>
</gene>
<dbReference type="CDD" id="cd04301">
    <property type="entry name" value="NAT_SF"/>
    <property type="match status" value="1"/>
</dbReference>
<keyword evidence="5" id="KW-1185">Reference proteome</keyword>
<organism evidence="4 5">
    <name type="scientific">Parasphingorhabdus cellanae</name>
    <dbReference type="NCBI Taxonomy" id="2806553"/>
    <lineage>
        <taxon>Bacteria</taxon>
        <taxon>Pseudomonadati</taxon>
        <taxon>Pseudomonadota</taxon>
        <taxon>Alphaproteobacteria</taxon>
        <taxon>Sphingomonadales</taxon>
        <taxon>Sphingomonadaceae</taxon>
        <taxon>Parasphingorhabdus</taxon>
    </lineage>
</organism>
<dbReference type="Proteomes" id="UP000663923">
    <property type="component" value="Chromosome"/>
</dbReference>
<dbReference type="Gene3D" id="3.40.630.30">
    <property type="match status" value="1"/>
</dbReference>
<evidence type="ECO:0000259" key="3">
    <source>
        <dbReference type="PROSITE" id="PS51186"/>
    </source>
</evidence>
<dbReference type="RefSeq" id="WP_207987148.1">
    <property type="nucleotide sequence ID" value="NZ_CP071794.1"/>
</dbReference>
<dbReference type="EMBL" id="CP071794">
    <property type="protein sequence ID" value="QTD55324.1"/>
    <property type="molecule type" value="Genomic_DNA"/>
</dbReference>
<dbReference type="Pfam" id="PF13508">
    <property type="entry name" value="Acetyltransf_7"/>
    <property type="match status" value="1"/>
</dbReference>
<proteinExistence type="predicted"/>
<dbReference type="InterPro" id="IPR016181">
    <property type="entry name" value="Acyl_CoA_acyltransferase"/>
</dbReference>
<dbReference type="PANTHER" id="PTHR43420">
    <property type="entry name" value="ACETYLTRANSFERASE"/>
    <property type="match status" value="1"/>
</dbReference>
<evidence type="ECO:0000313" key="4">
    <source>
        <dbReference type="EMBL" id="QTD55324.1"/>
    </source>
</evidence>
<evidence type="ECO:0000313" key="5">
    <source>
        <dbReference type="Proteomes" id="UP000663923"/>
    </source>
</evidence>
<evidence type="ECO:0000256" key="2">
    <source>
        <dbReference type="ARBA" id="ARBA00023315"/>
    </source>
</evidence>
<keyword evidence="2" id="KW-0012">Acyltransferase</keyword>
<protein>
    <submittedName>
        <fullName evidence="4">GNAT family N-acetyltransferase</fullName>
    </submittedName>
</protein>
<feature type="domain" description="N-acetyltransferase" evidence="3">
    <location>
        <begin position="9"/>
        <end position="142"/>
    </location>
</feature>
<dbReference type="SUPFAM" id="SSF55729">
    <property type="entry name" value="Acyl-CoA N-acyltransferases (Nat)"/>
    <property type="match status" value="1"/>
</dbReference>
<name>A0ABX7T195_9SPHN</name>
<keyword evidence="1" id="KW-0808">Transferase</keyword>